<name>D0LPD3_HALO1</name>
<keyword evidence="3" id="KW-1185">Reference proteome</keyword>
<feature type="compositionally biased region" description="Polar residues" evidence="1">
    <location>
        <begin position="74"/>
        <end position="89"/>
    </location>
</feature>
<reference evidence="2 3" key="1">
    <citation type="journal article" date="2010" name="Stand. Genomic Sci.">
        <title>Complete genome sequence of Haliangium ochraceum type strain (SMP-2).</title>
        <authorList>
            <consortium name="US DOE Joint Genome Institute (JGI-PGF)"/>
            <person name="Ivanova N."/>
            <person name="Daum C."/>
            <person name="Lang E."/>
            <person name="Abt B."/>
            <person name="Kopitz M."/>
            <person name="Saunders E."/>
            <person name="Lapidus A."/>
            <person name="Lucas S."/>
            <person name="Glavina Del Rio T."/>
            <person name="Nolan M."/>
            <person name="Tice H."/>
            <person name="Copeland A."/>
            <person name="Cheng J.F."/>
            <person name="Chen F."/>
            <person name="Bruce D."/>
            <person name="Goodwin L."/>
            <person name="Pitluck S."/>
            <person name="Mavromatis K."/>
            <person name="Pati A."/>
            <person name="Mikhailova N."/>
            <person name="Chen A."/>
            <person name="Palaniappan K."/>
            <person name="Land M."/>
            <person name="Hauser L."/>
            <person name="Chang Y.J."/>
            <person name="Jeffries C.D."/>
            <person name="Detter J.C."/>
            <person name="Brettin T."/>
            <person name="Rohde M."/>
            <person name="Goker M."/>
            <person name="Bristow J."/>
            <person name="Markowitz V."/>
            <person name="Eisen J.A."/>
            <person name="Hugenholtz P."/>
            <person name="Kyrpides N.C."/>
            <person name="Klenk H.P."/>
        </authorList>
    </citation>
    <scope>NUCLEOTIDE SEQUENCE [LARGE SCALE GENOMIC DNA]</scope>
    <source>
        <strain evidence="3">DSM 14365 / CIP 107738 / JCM 11303 / AJ 13395 / SMP-2</strain>
    </source>
</reference>
<dbReference type="KEGG" id="hoh:Hoch_0886"/>
<gene>
    <name evidence="2" type="ordered locus">Hoch_0886</name>
</gene>
<evidence type="ECO:0000313" key="2">
    <source>
        <dbReference type="EMBL" id="ACY13498.1"/>
    </source>
</evidence>
<dbReference type="HOGENOM" id="CLU_2287594_0_0_7"/>
<evidence type="ECO:0000313" key="3">
    <source>
        <dbReference type="Proteomes" id="UP000001880"/>
    </source>
</evidence>
<dbReference type="Proteomes" id="UP000001880">
    <property type="component" value="Chromosome"/>
</dbReference>
<proteinExistence type="predicted"/>
<evidence type="ECO:0000256" key="1">
    <source>
        <dbReference type="SAM" id="MobiDB-lite"/>
    </source>
</evidence>
<organism evidence="2 3">
    <name type="scientific">Haliangium ochraceum (strain DSM 14365 / JCM 11303 / SMP-2)</name>
    <dbReference type="NCBI Taxonomy" id="502025"/>
    <lineage>
        <taxon>Bacteria</taxon>
        <taxon>Pseudomonadati</taxon>
        <taxon>Myxococcota</taxon>
        <taxon>Polyangia</taxon>
        <taxon>Haliangiales</taxon>
        <taxon>Kofleriaceae</taxon>
        <taxon>Haliangium</taxon>
    </lineage>
</organism>
<accession>D0LPD3</accession>
<dbReference type="AlphaFoldDB" id="D0LPD3"/>
<dbReference type="EMBL" id="CP001804">
    <property type="protein sequence ID" value="ACY13498.1"/>
    <property type="molecule type" value="Genomic_DNA"/>
</dbReference>
<protein>
    <submittedName>
        <fullName evidence="2">Uncharacterized protein</fullName>
    </submittedName>
</protein>
<sequence length="101" mass="10207">MKGENMGAELPAYATAIPQATGQGGNAGALAEVQAETAADATYIETTSVRTENGATVVTGRLFRHGGQLASHKCSPSPTASTEKSSGESSRAAPRQRGTTA</sequence>
<feature type="region of interest" description="Disordered" evidence="1">
    <location>
        <begin position="66"/>
        <end position="101"/>
    </location>
</feature>